<feature type="compositionally biased region" description="Pro residues" evidence="1">
    <location>
        <begin position="234"/>
        <end position="250"/>
    </location>
</feature>
<dbReference type="EMBL" id="BLXT01007956">
    <property type="protein sequence ID" value="GFO44545.1"/>
    <property type="molecule type" value="Genomic_DNA"/>
</dbReference>
<evidence type="ECO:0000313" key="4">
    <source>
        <dbReference type="EMBL" id="GFO44545.1"/>
    </source>
</evidence>
<keyword evidence="2" id="KW-0472">Membrane</keyword>
<keyword evidence="4" id="KW-0282">Flagellum</keyword>
<feature type="chain" id="PRO_5043988460" evidence="3">
    <location>
        <begin position="22"/>
        <end position="273"/>
    </location>
</feature>
<keyword evidence="2" id="KW-0812">Transmembrane</keyword>
<keyword evidence="2" id="KW-1133">Transmembrane helix</keyword>
<evidence type="ECO:0000256" key="2">
    <source>
        <dbReference type="SAM" id="Phobius"/>
    </source>
</evidence>
<feature type="transmembrane region" description="Helical" evidence="2">
    <location>
        <begin position="177"/>
        <end position="203"/>
    </location>
</feature>
<feature type="compositionally biased region" description="Basic and acidic residues" evidence="1">
    <location>
        <begin position="252"/>
        <end position="261"/>
    </location>
</feature>
<keyword evidence="3" id="KW-0732">Signal</keyword>
<gene>
    <name evidence="4" type="ORF">PoB_007105000</name>
</gene>
<dbReference type="AlphaFoldDB" id="A0AAV4DK72"/>
<feature type="signal peptide" evidence="3">
    <location>
        <begin position="1"/>
        <end position="21"/>
    </location>
</feature>
<comment type="caution">
    <text evidence="4">The sequence shown here is derived from an EMBL/GenBank/DDBJ whole genome shotgun (WGS) entry which is preliminary data.</text>
</comment>
<protein>
    <submittedName>
        <fullName evidence="4">Cilia- and flagella-associated protein 54-like</fullName>
    </submittedName>
</protein>
<dbReference type="Proteomes" id="UP000735302">
    <property type="component" value="Unassembled WGS sequence"/>
</dbReference>
<sequence>MDAIVFLTLFWLHQLMWVVASFETVYFDQYGHCLQTNKAFDVDRDTYILKSTGGNGVYENTECEMTFHSPSDREICLRFRMLKIKKCGVKLKIYRTKRSSGKPRSLSQEILTSLTCHDHRPSDMCTSSAYVTIVLSKEERTYNKGYSFEIYVGEKDTLMEIQIDTPIDTQSQSSSSVAFIACLVVGSIILSIGGLAVIMYFCYKCCGAAVMGQAKETNRSGERQAQRENFVQPSAPPMDDLPPPYMPPPSYEESRTARDPGEALYENTPMMNR</sequence>
<keyword evidence="4" id="KW-0966">Cell projection</keyword>
<evidence type="ECO:0000313" key="5">
    <source>
        <dbReference type="Proteomes" id="UP000735302"/>
    </source>
</evidence>
<reference evidence="4 5" key="1">
    <citation type="journal article" date="2021" name="Elife">
        <title>Chloroplast acquisition without the gene transfer in kleptoplastic sea slugs, Plakobranchus ocellatus.</title>
        <authorList>
            <person name="Maeda T."/>
            <person name="Takahashi S."/>
            <person name="Yoshida T."/>
            <person name="Shimamura S."/>
            <person name="Takaki Y."/>
            <person name="Nagai Y."/>
            <person name="Toyoda A."/>
            <person name="Suzuki Y."/>
            <person name="Arimoto A."/>
            <person name="Ishii H."/>
            <person name="Satoh N."/>
            <person name="Nishiyama T."/>
            <person name="Hasebe M."/>
            <person name="Maruyama T."/>
            <person name="Minagawa J."/>
            <person name="Obokata J."/>
            <person name="Shigenobu S."/>
        </authorList>
    </citation>
    <scope>NUCLEOTIDE SEQUENCE [LARGE SCALE GENOMIC DNA]</scope>
</reference>
<dbReference type="Gene3D" id="2.60.120.290">
    <property type="entry name" value="Spermadhesin, CUB domain"/>
    <property type="match status" value="1"/>
</dbReference>
<dbReference type="InterPro" id="IPR035914">
    <property type="entry name" value="Sperma_CUB_dom_sf"/>
</dbReference>
<evidence type="ECO:0000256" key="1">
    <source>
        <dbReference type="SAM" id="MobiDB-lite"/>
    </source>
</evidence>
<feature type="region of interest" description="Disordered" evidence="1">
    <location>
        <begin position="218"/>
        <end position="273"/>
    </location>
</feature>
<keyword evidence="4" id="KW-0969">Cilium</keyword>
<name>A0AAV4DK72_9GAST</name>
<evidence type="ECO:0000256" key="3">
    <source>
        <dbReference type="SAM" id="SignalP"/>
    </source>
</evidence>
<proteinExistence type="predicted"/>
<organism evidence="4 5">
    <name type="scientific">Plakobranchus ocellatus</name>
    <dbReference type="NCBI Taxonomy" id="259542"/>
    <lineage>
        <taxon>Eukaryota</taxon>
        <taxon>Metazoa</taxon>
        <taxon>Spiralia</taxon>
        <taxon>Lophotrochozoa</taxon>
        <taxon>Mollusca</taxon>
        <taxon>Gastropoda</taxon>
        <taxon>Heterobranchia</taxon>
        <taxon>Euthyneura</taxon>
        <taxon>Panpulmonata</taxon>
        <taxon>Sacoglossa</taxon>
        <taxon>Placobranchoidea</taxon>
        <taxon>Plakobranchidae</taxon>
        <taxon>Plakobranchus</taxon>
    </lineage>
</organism>
<accession>A0AAV4DK72</accession>
<keyword evidence="5" id="KW-1185">Reference proteome</keyword>